<reference evidence="1" key="1">
    <citation type="submission" date="2015-12" db="EMBL/GenBank/DDBJ databases">
        <title>Update maize B73 reference genome by single molecule sequencing technologies.</title>
        <authorList>
            <consortium name="Maize Genome Sequencing Project"/>
            <person name="Ware D."/>
        </authorList>
    </citation>
    <scope>NUCLEOTIDE SEQUENCE [LARGE SCALE GENOMIC DNA]</scope>
    <source>
        <tissue evidence="1">Seedling</tissue>
    </source>
</reference>
<name>A0A1D6MRS1_MAIZE</name>
<accession>A0A1D6MRS1</accession>
<organism evidence="1">
    <name type="scientific">Zea mays</name>
    <name type="common">Maize</name>
    <dbReference type="NCBI Taxonomy" id="4577"/>
    <lineage>
        <taxon>Eukaryota</taxon>
        <taxon>Viridiplantae</taxon>
        <taxon>Streptophyta</taxon>
        <taxon>Embryophyta</taxon>
        <taxon>Tracheophyta</taxon>
        <taxon>Spermatophyta</taxon>
        <taxon>Magnoliopsida</taxon>
        <taxon>Liliopsida</taxon>
        <taxon>Poales</taxon>
        <taxon>Poaceae</taxon>
        <taxon>PACMAD clade</taxon>
        <taxon>Panicoideae</taxon>
        <taxon>Andropogonodae</taxon>
        <taxon>Andropogoneae</taxon>
        <taxon>Tripsacinae</taxon>
        <taxon>Zea</taxon>
    </lineage>
</organism>
<proteinExistence type="predicted"/>
<gene>
    <name evidence="1" type="ORF">ZEAMMB73_Zm00001d040614</name>
</gene>
<dbReference type="EMBL" id="CM007649">
    <property type="protein sequence ID" value="ONM31667.1"/>
    <property type="molecule type" value="Genomic_DNA"/>
</dbReference>
<sequence length="169" mass="18161">MLFFGIPEAVGGGSPCVCVCVAWLPGGSGPAVSVSQANHRVPTPNHSFAPHEMMMPSHCCCTSSAVVDYKCKPCPALHSLLPAVLHPLAQESSPSVLVHRWLQAARPITASALLICNVTDGENLWNLSILVGCLSVWSAQQPPPMISLRPLPTYHYHYQPEPGNHHARC</sequence>
<protein>
    <submittedName>
        <fullName evidence="1">PIT1</fullName>
    </submittedName>
</protein>
<evidence type="ECO:0000313" key="1">
    <source>
        <dbReference type="EMBL" id="ONM31667.1"/>
    </source>
</evidence>
<dbReference type="AlphaFoldDB" id="A0A1D6MRS1"/>